<gene>
    <name evidence="4" type="ORF">AB0I59_16875</name>
</gene>
<dbReference type="Proteomes" id="UP001551675">
    <property type="component" value="Unassembled WGS sequence"/>
</dbReference>
<evidence type="ECO:0000313" key="4">
    <source>
        <dbReference type="EMBL" id="MEV0970313.1"/>
    </source>
</evidence>
<keyword evidence="5" id="KW-1185">Reference proteome</keyword>
<dbReference type="RefSeq" id="WP_358133658.1">
    <property type="nucleotide sequence ID" value="NZ_JBFALK010000008.1"/>
</dbReference>
<dbReference type="CDD" id="cd05379">
    <property type="entry name" value="CAP_bacterial"/>
    <property type="match status" value="1"/>
</dbReference>
<evidence type="ECO:0000256" key="1">
    <source>
        <dbReference type="SAM" id="MobiDB-lite"/>
    </source>
</evidence>
<dbReference type="SUPFAM" id="SSF55797">
    <property type="entry name" value="PR-1-like"/>
    <property type="match status" value="1"/>
</dbReference>
<dbReference type="EMBL" id="JBFALK010000008">
    <property type="protein sequence ID" value="MEV0970313.1"/>
    <property type="molecule type" value="Genomic_DNA"/>
</dbReference>
<dbReference type="Pfam" id="PF00188">
    <property type="entry name" value="CAP"/>
    <property type="match status" value="1"/>
</dbReference>
<feature type="region of interest" description="Disordered" evidence="1">
    <location>
        <begin position="131"/>
        <end position="161"/>
    </location>
</feature>
<sequence length="284" mass="29107">MRTTALTILGLGSAVAIVMPAVPANAATTQAAAQAATQARCRVVAAKPQVTQSRQIRAVATRTGCAERARVRVRIVRVLPGPDRIVKSGSTIVRNGRIATSLSCVPGTFFTTVADTHGHISKSTKVRLTCATTDPDGSGGTGSGGSSSGGSSSGGSSVGTELENEVVRLTNAERAKAGCGALTHDAKLRAAAFGHSADMSAKGYFSHTSQDGRSFSDRIKATGFSFTAAAENIAKGYPTAAAVVKGWMDSPGHRQNMLNCAYTHIGVGHAAAGGPYWTQDFARG</sequence>
<comment type="caution">
    <text evidence="4">The sequence shown here is derived from an EMBL/GenBank/DDBJ whole genome shotgun (WGS) entry which is preliminary data.</text>
</comment>
<feature type="signal peptide" evidence="2">
    <location>
        <begin position="1"/>
        <end position="26"/>
    </location>
</feature>
<dbReference type="PANTHER" id="PTHR31157:SF1">
    <property type="entry name" value="SCP DOMAIN-CONTAINING PROTEIN"/>
    <property type="match status" value="1"/>
</dbReference>
<proteinExistence type="predicted"/>
<evidence type="ECO:0000259" key="3">
    <source>
        <dbReference type="Pfam" id="PF00188"/>
    </source>
</evidence>
<feature type="chain" id="PRO_5047104811" evidence="2">
    <location>
        <begin position="27"/>
        <end position="284"/>
    </location>
</feature>
<dbReference type="PANTHER" id="PTHR31157">
    <property type="entry name" value="SCP DOMAIN-CONTAINING PROTEIN"/>
    <property type="match status" value="1"/>
</dbReference>
<evidence type="ECO:0000256" key="2">
    <source>
        <dbReference type="SAM" id="SignalP"/>
    </source>
</evidence>
<name>A0ABV3GFE1_MICGL</name>
<dbReference type="Gene3D" id="3.40.33.10">
    <property type="entry name" value="CAP"/>
    <property type="match status" value="1"/>
</dbReference>
<reference evidence="4 5" key="1">
    <citation type="submission" date="2024-06" db="EMBL/GenBank/DDBJ databases">
        <title>The Natural Products Discovery Center: Release of the First 8490 Sequenced Strains for Exploring Actinobacteria Biosynthetic Diversity.</title>
        <authorList>
            <person name="Kalkreuter E."/>
            <person name="Kautsar S.A."/>
            <person name="Yang D."/>
            <person name="Bader C.D."/>
            <person name="Teijaro C.N."/>
            <person name="Fluegel L."/>
            <person name="Davis C.M."/>
            <person name="Simpson J.R."/>
            <person name="Lauterbach L."/>
            <person name="Steele A.D."/>
            <person name="Gui C."/>
            <person name="Meng S."/>
            <person name="Li G."/>
            <person name="Viehrig K."/>
            <person name="Ye F."/>
            <person name="Su P."/>
            <person name="Kiefer A.F."/>
            <person name="Nichols A."/>
            <person name="Cepeda A.J."/>
            <person name="Yan W."/>
            <person name="Fan B."/>
            <person name="Jiang Y."/>
            <person name="Adhikari A."/>
            <person name="Zheng C.-J."/>
            <person name="Schuster L."/>
            <person name="Cowan T.M."/>
            <person name="Smanski M.J."/>
            <person name="Chevrette M.G."/>
            <person name="De Carvalho L.P.S."/>
            <person name="Shen B."/>
        </authorList>
    </citation>
    <scope>NUCLEOTIDE SEQUENCE [LARGE SCALE GENOMIC DNA]</scope>
    <source>
        <strain evidence="4 5">NPDC050100</strain>
    </source>
</reference>
<dbReference type="InterPro" id="IPR014044">
    <property type="entry name" value="CAP_dom"/>
</dbReference>
<protein>
    <submittedName>
        <fullName evidence="4">CAP domain-containing protein</fullName>
    </submittedName>
</protein>
<accession>A0ABV3GFE1</accession>
<keyword evidence="2" id="KW-0732">Signal</keyword>
<evidence type="ECO:0000313" key="5">
    <source>
        <dbReference type="Proteomes" id="UP001551675"/>
    </source>
</evidence>
<feature type="compositionally biased region" description="Gly residues" evidence="1">
    <location>
        <begin position="137"/>
        <end position="157"/>
    </location>
</feature>
<organism evidence="4 5">
    <name type="scientific">Microtetraspora glauca</name>
    <dbReference type="NCBI Taxonomy" id="1996"/>
    <lineage>
        <taxon>Bacteria</taxon>
        <taxon>Bacillati</taxon>
        <taxon>Actinomycetota</taxon>
        <taxon>Actinomycetes</taxon>
        <taxon>Streptosporangiales</taxon>
        <taxon>Streptosporangiaceae</taxon>
        <taxon>Microtetraspora</taxon>
    </lineage>
</organism>
<dbReference type="InterPro" id="IPR035940">
    <property type="entry name" value="CAP_sf"/>
</dbReference>
<feature type="domain" description="SCP" evidence="3">
    <location>
        <begin position="168"/>
        <end position="281"/>
    </location>
</feature>